<proteinExistence type="predicted"/>
<reference evidence="2 4" key="3">
    <citation type="submission" date="2016-10" db="EMBL/GenBank/DDBJ databases">
        <authorList>
            <person name="Varghese N."/>
            <person name="Submissions S."/>
        </authorList>
    </citation>
    <scope>NUCLEOTIDE SEQUENCE [LARGE SCALE GENOMIC DNA]</scope>
    <source>
        <strain evidence="2 4">CGMCC 1.7071</strain>
    </source>
</reference>
<reference evidence="1" key="2">
    <citation type="submission" date="2016-10" db="EMBL/GenBank/DDBJ databases">
        <authorList>
            <person name="de Groot N.N."/>
        </authorList>
    </citation>
    <scope>NUCLEOTIDE SEQUENCE [LARGE SCALE GENOMIC DNA]</scope>
    <source>
        <strain evidence="1">CCBAU85039</strain>
    </source>
</reference>
<reference evidence="3" key="1">
    <citation type="submission" date="2016-10" db="EMBL/GenBank/DDBJ databases">
        <authorList>
            <person name="Wibberg D."/>
        </authorList>
    </citation>
    <scope>NUCLEOTIDE SEQUENCE [LARGE SCALE GENOMIC DNA]</scope>
</reference>
<dbReference type="Proteomes" id="UP000198939">
    <property type="component" value="Unassembled WGS sequence"/>
</dbReference>
<evidence type="ECO:0000313" key="4">
    <source>
        <dbReference type="Proteomes" id="UP000198939"/>
    </source>
</evidence>
<dbReference type="OrthoDB" id="6400751at2"/>
<accession>A0A1H8TFV3</accession>
<dbReference type="Proteomes" id="UP000183063">
    <property type="component" value="Unassembled WGS sequence"/>
</dbReference>
<organism evidence="1 3">
    <name type="scientific">Rhizobium tibeticum</name>
    <dbReference type="NCBI Taxonomy" id="501024"/>
    <lineage>
        <taxon>Bacteria</taxon>
        <taxon>Pseudomonadati</taxon>
        <taxon>Pseudomonadota</taxon>
        <taxon>Alphaproteobacteria</taxon>
        <taxon>Hyphomicrobiales</taxon>
        <taxon>Rhizobiaceae</taxon>
        <taxon>Rhizobium/Agrobacterium group</taxon>
        <taxon>Rhizobium</taxon>
    </lineage>
</organism>
<evidence type="ECO:0000313" key="3">
    <source>
        <dbReference type="Proteomes" id="UP000183063"/>
    </source>
</evidence>
<dbReference type="AlphaFoldDB" id="A0A1H8TFV3"/>
<dbReference type="EMBL" id="FOCV01000028">
    <property type="protein sequence ID" value="SEO89960.1"/>
    <property type="molecule type" value="Genomic_DNA"/>
</dbReference>
<sequence length="215" mass="23666">MSVSKIDEVFPIDDISEKIPSAQFTALGMKNLPEIIRLKGMTMFELGLTAWHAAMISGQFQVAPNSLGDLVDRREPNLLKYVSRALNRKMVFDISYQFATVPSVPTAEPKIQLLIAHLFPNRLHIADVQLLNPESVRAHSKADDDQSHNSLRLFGGLLAKAERVAKDIGAEKITLTSANSPLVSTFKRYGFAVEDSGMARQAMSVGFGIPMELVV</sequence>
<dbReference type="EMBL" id="FNXB01000037">
    <property type="protein sequence ID" value="SEI15074.1"/>
    <property type="molecule type" value="Genomic_DNA"/>
</dbReference>
<dbReference type="RefSeq" id="WP_072379796.1">
    <property type="nucleotide sequence ID" value="NZ_FNXB01000037.1"/>
</dbReference>
<name>A0A1H8TFV3_9HYPH</name>
<protein>
    <submittedName>
        <fullName evidence="1">Uncharacterized protein</fullName>
    </submittedName>
</protein>
<keyword evidence="4" id="KW-1185">Reference proteome</keyword>
<evidence type="ECO:0000313" key="1">
    <source>
        <dbReference type="EMBL" id="SEI15074.1"/>
    </source>
</evidence>
<gene>
    <name evidence="1" type="ORF">RTCCBAU85039_5204</name>
    <name evidence="2" type="ORF">SAMN05216228_1028104</name>
</gene>
<evidence type="ECO:0000313" key="2">
    <source>
        <dbReference type="EMBL" id="SEO89960.1"/>
    </source>
</evidence>